<dbReference type="InterPro" id="IPR036259">
    <property type="entry name" value="MFS_trans_sf"/>
</dbReference>
<feature type="transmembrane region" description="Helical" evidence="4">
    <location>
        <begin position="297"/>
        <end position="320"/>
    </location>
</feature>
<feature type="transmembrane region" description="Helical" evidence="4">
    <location>
        <begin position="266"/>
        <end position="291"/>
    </location>
</feature>
<keyword evidence="3 4" id="KW-0472">Membrane</keyword>
<dbReference type="PANTHER" id="PTHR23526:SF2">
    <property type="entry name" value="MAJOR FACILITATOR SUPERFAMILY (MFS) PROFILE DOMAIN-CONTAINING PROTEIN"/>
    <property type="match status" value="1"/>
</dbReference>
<evidence type="ECO:0000256" key="3">
    <source>
        <dbReference type="ARBA" id="ARBA00023136"/>
    </source>
</evidence>
<keyword evidence="1 4" id="KW-0812">Transmembrane</keyword>
<feature type="transmembrane region" description="Helical" evidence="4">
    <location>
        <begin position="117"/>
        <end position="138"/>
    </location>
</feature>
<feature type="transmembrane region" description="Helical" evidence="4">
    <location>
        <begin position="441"/>
        <end position="465"/>
    </location>
</feature>
<keyword evidence="6" id="KW-1185">Reference proteome</keyword>
<comment type="caution">
    <text evidence="5">The sequence shown here is derived from an EMBL/GenBank/DDBJ whole genome shotgun (WGS) entry which is preliminary data.</text>
</comment>
<dbReference type="PANTHER" id="PTHR23526">
    <property type="entry name" value="INTEGRAL MEMBRANE TRANSPORT PROTEIN-RELATED"/>
    <property type="match status" value="1"/>
</dbReference>
<reference evidence="5 6" key="1">
    <citation type="submission" date="2018-07" db="EMBL/GenBank/DDBJ databases">
        <title>a novel species of Sphingomonas isolated from the rhizosphere soil of Araceae plant.</title>
        <authorList>
            <person name="Zhiyong W."/>
            <person name="Qinglan Z."/>
            <person name="Zhiwei F."/>
            <person name="Ding X."/>
            <person name="Gejiao W."/>
            <person name="Shixue Z."/>
        </authorList>
    </citation>
    <scope>NUCLEOTIDE SEQUENCE [LARGE SCALE GENOMIC DNA]</scope>
    <source>
        <strain evidence="5 6">WZY 27</strain>
    </source>
</reference>
<feature type="transmembrane region" description="Helical" evidence="4">
    <location>
        <begin position="332"/>
        <end position="350"/>
    </location>
</feature>
<organism evidence="5 6">
    <name type="scientific">Sphingomonas aracearum</name>
    <dbReference type="NCBI Taxonomy" id="2283317"/>
    <lineage>
        <taxon>Bacteria</taxon>
        <taxon>Pseudomonadati</taxon>
        <taxon>Pseudomonadota</taxon>
        <taxon>Alphaproteobacteria</taxon>
        <taxon>Sphingomonadales</taxon>
        <taxon>Sphingomonadaceae</taxon>
        <taxon>Sphingomonas</taxon>
    </lineage>
</organism>
<protein>
    <submittedName>
        <fullName evidence="5">MFS transporter</fullName>
    </submittedName>
</protein>
<dbReference type="Proteomes" id="UP000253918">
    <property type="component" value="Unassembled WGS sequence"/>
</dbReference>
<feature type="transmembrane region" description="Helical" evidence="4">
    <location>
        <begin position="186"/>
        <end position="204"/>
    </location>
</feature>
<dbReference type="SUPFAM" id="SSF103473">
    <property type="entry name" value="MFS general substrate transporter"/>
    <property type="match status" value="1"/>
</dbReference>
<feature type="transmembrane region" description="Helical" evidence="4">
    <location>
        <begin position="53"/>
        <end position="79"/>
    </location>
</feature>
<evidence type="ECO:0000256" key="2">
    <source>
        <dbReference type="ARBA" id="ARBA00022989"/>
    </source>
</evidence>
<feature type="transmembrane region" description="Helical" evidence="4">
    <location>
        <begin position="85"/>
        <end position="105"/>
    </location>
</feature>
<accession>A0A369W2M7</accession>
<dbReference type="OrthoDB" id="9772882at2"/>
<dbReference type="Pfam" id="PF07690">
    <property type="entry name" value="MFS_1"/>
    <property type="match status" value="1"/>
</dbReference>
<proteinExistence type="predicted"/>
<evidence type="ECO:0000313" key="6">
    <source>
        <dbReference type="Proteomes" id="UP000253918"/>
    </source>
</evidence>
<gene>
    <name evidence="5" type="ORF">DVW87_00895</name>
</gene>
<name>A0A369W2M7_9SPHN</name>
<dbReference type="InterPro" id="IPR052528">
    <property type="entry name" value="Sugar_transport-like"/>
</dbReference>
<dbReference type="CDD" id="cd06174">
    <property type="entry name" value="MFS"/>
    <property type="match status" value="1"/>
</dbReference>
<keyword evidence="2 4" id="KW-1133">Transmembrane helix</keyword>
<dbReference type="GO" id="GO:0022857">
    <property type="term" value="F:transmembrane transporter activity"/>
    <property type="evidence" value="ECO:0007669"/>
    <property type="project" value="InterPro"/>
</dbReference>
<feature type="transmembrane region" description="Helical" evidence="4">
    <location>
        <begin position="362"/>
        <end position="386"/>
    </location>
</feature>
<feature type="transmembrane region" description="Helical" evidence="4">
    <location>
        <begin position="216"/>
        <end position="237"/>
    </location>
</feature>
<evidence type="ECO:0000313" key="5">
    <source>
        <dbReference type="EMBL" id="RDE06321.1"/>
    </source>
</evidence>
<sequence length="538" mass="57673">MRNARTGMICGRAFPPRRAARRNRGDRPHVAGAMSLQPQATVTGEEREHGLRLLVLEAAFSGGTAALTTGVILTAFALHLGASNVMVGVLASVPFLTQLVQLPAIGMVERWRTRKRIAVLTSLAGRAMLGVMAALAFFAGTGPLLIFLVAQLILCGLGAIGACAWNAWMRDLAPEERLGAVFARRSIWLTGISLVLGLAAALALDLTPAGSFGRDLVFAGMFAAGCVTGLVSARIVAAMPEPLMPPATGPIRLLELLRQPLGDLNFARLLVFVASWQFAVNFATPFFTVFIVRQLHFNISFVMVLSVVSQVANILALRLWGTLSDRFANKSVLAVCAPAYILAIVAMIGASQIGDRSLVKLWLVLLHGVMGATIAGVTLTSTNIALKLSPKGSATAYVATNALVTAIAAGLAPILGGLLAQVFAVRQFEVIVRWTEPGGSFVLPVVLAQWDFYFLIAGLIGTYAIHRLSLVEEHGEIERREMMGQVLAEARRTIRNISSVAGLRAATDLPVSLLRDARLRKRLRRAQEAKARRRRPTS</sequence>
<feature type="transmembrane region" description="Helical" evidence="4">
    <location>
        <begin position="144"/>
        <end position="165"/>
    </location>
</feature>
<dbReference type="AlphaFoldDB" id="A0A369W2M7"/>
<dbReference type="InterPro" id="IPR011701">
    <property type="entry name" value="MFS"/>
</dbReference>
<evidence type="ECO:0000256" key="4">
    <source>
        <dbReference type="SAM" id="Phobius"/>
    </source>
</evidence>
<evidence type="ECO:0000256" key="1">
    <source>
        <dbReference type="ARBA" id="ARBA00022692"/>
    </source>
</evidence>
<dbReference type="EMBL" id="QQNB01000001">
    <property type="protein sequence ID" value="RDE06321.1"/>
    <property type="molecule type" value="Genomic_DNA"/>
</dbReference>
<feature type="transmembrane region" description="Helical" evidence="4">
    <location>
        <begin position="398"/>
        <end position="421"/>
    </location>
</feature>
<dbReference type="Gene3D" id="1.20.1250.20">
    <property type="entry name" value="MFS general substrate transporter like domains"/>
    <property type="match status" value="1"/>
</dbReference>